<keyword evidence="5" id="KW-0732">Signal</keyword>
<dbReference type="Gene3D" id="3.40.30.10">
    <property type="entry name" value="Glutaredoxin"/>
    <property type="match status" value="1"/>
</dbReference>
<dbReference type="PANTHER" id="PTHR12692">
    <property type="entry name" value="DOLICHYL-DIPHOSPHOOLIGOSACCHARIDE--PROTEIN GLYCOSYLTRANSFERASE-RELATED"/>
    <property type="match status" value="1"/>
</dbReference>
<gene>
    <name evidence="10" type="primary">OST3</name>
    <name evidence="10" type="ORF">C6P46_000256</name>
</gene>
<reference evidence="10 11" key="1">
    <citation type="submission" date="2020-11" db="EMBL/GenBank/DDBJ databases">
        <title>Kefir isolates.</title>
        <authorList>
            <person name="Marcisauskas S."/>
            <person name="Kim Y."/>
            <person name="Blasche S."/>
        </authorList>
    </citation>
    <scope>NUCLEOTIDE SEQUENCE [LARGE SCALE GENOMIC DNA]</scope>
    <source>
        <strain evidence="10 11">KR</strain>
    </source>
</reference>
<dbReference type="PANTHER" id="PTHR12692:SF0">
    <property type="entry name" value="GH11935P"/>
    <property type="match status" value="1"/>
</dbReference>
<keyword evidence="11" id="KW-1185">Reference proteome</keyword>
<evidence type="ECO:0000256" key="4">
    <source>
        <dbReference type="ARBA" id="ARBA00022692"/>
    </source>
</evidence>
<evidence type="ECO:0000256" key="1">
    <source>
        <dbReference type="ARBA" id="ARBA00002791"/>
    </source>
</evidence>
<dbReference type="GO" id="GO:0008250">
    <property type="term" value="C:oligosaccharyltransferase complex"/>
    <property type="evidence" value="ECO:0007669"/>
    <property type="project" value="TreeGrafter"/>
</dbReference>
<dbReference type="GO" id="GO:0018279">
    <property type="term" value="P:protein N-linked glycosylation via asparagine"/>
    <property type="evidence" value="ECO:0007669"/>
    <property type="project" value="TreeGrafter"/>
</dbReference>
<feature type="transmembrane region" description="Helical" evidence="9">
    <location>
        <begin position="369"/>
        <end position="389"/>
    </location>
</feature>
<evidence type="ECO:0000256" key="5">
    <source>
        <dbReference type="ARBA" id="ARBA00022729"/>
    </source>
</evidence>
<dbReference type="GO" id="GO:0016740">
    <property type="term" value="F:transferase activity"/>
    <property type="evidence" value="ECO:0007669"/>
    <property type="project" value="UniProtKB-KW"/>
</dbReference>
<keyword evidence="7 9" id="KW-1133">Transmembrane helix</keyword>
<dbReference type="Pfam" id="PF04756">
    <property type="entry name" value="OST3_OST6"/>
    <property type="match status" value="1"/>
</dbReference>
<comment type="function">
    <text evidence="1">Subunit of the oligosaccharyl transferase (OST) complex that catalyzes the initial transfer of a defined glycan (Glc(3)Man(9)GlcNAc(2) in eukaryotes) from the lipid carrier dolichol-pyrophosphate to an asparagine residue within an Asn-X-Ser/Thr consensus motif in nascent polypeptide chains, the first step in protein N-glycosylation. N-glycosylation occurs cotranslationally and the complex associates with the Sec61 complex at the channel-forming translocon complex that mediates protein translocation across the endoplasmic reticulum (ER). All subunits are required for a maximal enzyme activity.</text>
</comment>
<evidence type="ECO:0000256" key="2">
    <source>
        <dbReference type="ARBA" id="ARBA00004477"/>
    </source>
</evidence>
<dbReference type="InterPro" id="IPR021149">
    <property type="entry name" value="OligosaccharylTrfase_OST3/OST6"/>
</dbReference>
<dbReference type="SUPFAM" id="SSF52833">
    <property type="entry name" value="Thioredoxin-like"/>
    <property type="match status" value="1"/>
</dbReference>
<feature type="transmembrane region" description="Helical" evidence="9">
    <location>
        <begin position="337"/>
        <end position="357"/>
    </location>
</feature>
<evidence type="ECO:0000256" key="6">
    <source>
        <dbReference type="ARBA" id="ARBA00022824"/>
    </source>
</evidence>
<dbReference type="OrthoDB" id="67566at2759"/>
<evidence type="ECO:0000256" key="7">
    <source>
        <dbReference type="ARBA" id="ARBA00022989"/>
    </source>
</evidence>
<keyword evidence="10" id="KW-0808">Transferase</keyword>
<name>A0A9P6W7Q4_RHOMI</name>
<evidence type="ECO:0000256" key="9">
    <source>
        <dbReference type="SAM" id="Phobius"/>
    </source>
</evidence>
<keyword evidence="8 9" id="KW-0472">Membrane</keyword>
<dbReference type="Proteomes" id="UP000777482">
    <property type="component" value="Unassembled WGS sequence"/>
</dbReference>
<accession>A0A9P6W7Q4</accession>
<comment type="similarity">
    <text evidence="3">Belongs to the OST3/OST6 family.</text>
</comment>
<protein>
    <submittedName>
        <fullName evidence="10">Oligosaccharyl transferase subunit ost3/OST6</fullName>
    </submittedName>
</protein>
<evidence type="ECO:0000256" key="3">
    <source>
        <dbReference type="ARBA" id="ARBA00009561"/>
    </source>
</evidence>
<keyword evidence="4 9" id="KW-0812">Transmembrane</keyword>
<comment type="subcellular location">
    <subcellularLocation>
        <location evidence="2">Endoplasmic reticulum membrane</location>
        <topology evidence="2">Multi-pass membrane protein</topology>
    </subcellularLocation>
</comment>
<feature type="transmembrane region" description="Helical" evidence="9">
    <location>
        <begin position="287"/>
        <end position="306"/>
    </location>
</feature>
<evidence type="ECO:0000313" key="11">
    <source>
        <dbReference type="Proteomes" id="UP000777482"/>
    </source>
</evidence>
<comment type="caution">
    <text evidence="10">The sequence shown here is derived from an EMBL/GenBank/DDBJ whole genome shotgun (WGS) entry which is preliminary data.</text>
</comment>
<evidence type="ECO:0000256" key="8">
    <source>
        <dbReference type="ARBA" id="ARBA00023136"/>
    </source>
</evidence>
<keyword evidence="6" id="KW-0256">Endoplasmic reticulum</keyword>
<dbReference type="InterPro" id="IPR036249">
    <property type="entry name" value="Thioredoxin-like_sf"/>
</dbReference>
<proteinExistence type="inferred from homology"/>
<dbReference type="AlphaFoldDB" id="A0A9P6W7Q4"/>
<evidence type="ECO:0000313" key="10">
    <source>
        <dbReference type="EMBL" id="KAG0665159.1"/>
    </source>
</evidence>
<dbReference type="CDD" id="cd02947">
    <property type="entry name" value="TRX_family"/>
    <property type="match status" value="1"/>
</dbReference>
<organism evidence="10 11">
    <name type="scientific">Rhodotorula mucilaginosa</name>
    <name type="common">Yeast</name>
    <name type="synonym">Rhodotorula rubra</name>
    <dbReference type="NCBI Taxonomy" id="5537"/>
    <lineage>
        <taxon>Eukaryota</taxon>
        <taxon>Fungi</taxon>
        <taxon>Dikarya</taxon>
        <taxon>Basidiomycota</taxon>
        <taxon>Pucciniomycotina</taxon>
        <taxon>Microbotryomycetes</taxon>
        <taxon>Sporidiobolales</taxon>
        <taxon>Sporidiobolaceae</taxon>
        <taxon>Rhodotorula</taxon>
    </lineage>
</organism>
<dbReference type="EMBL" id="PUHQ01000010">
    <property type="protein sequence ID" value="KAG0665159.1"/>
    <property type="molecule type" value="Genomic_DNA"/>
</dbReference>
<feature type="transmembrane region" description="Helical" evidence="9">
    <location>
        <begin position="79"/>
        <end position="98"/>
    </location>
</feature>
<sequence>MLPSRLPPSIKLLCITPEDDDVCLELELALDRNAAANSVHVRPQPPPKAGASVARKWLLKGLSERSLRKDEFNAVHHPHIMLISAWLLSALPTLALAASAKYDKYRSIAQRNGGLVSLDAAGYDELTAAPRDYSVSVVLTALGEAVKCGPCKILQPEYAQIAKQWSSAKKNDDEEHIFAYLDFEKGPEIFQRLGLQTAPTFQLFMPTEGPRATPKLGAEKIDFGRMGFQADAIANHLRGLAKLPSLQYSRPVDKAQVAKNVFSTVVGALTIWRLFPYIKVALVQRYIWAFLAISTILLMNSGYMWCQIRKPQYAQVGHGGAVSYIAGGYQNQLGAEVYIVSAIYGILGFSVYTLAYTVPKLRDPVRQRLAIYVWTGVLLAMASVLFRVFHTKQPGYPFRIF</sequence>